<evidence type="ECO:0000313" key="3">
    <source>
        <dbReference type="Proteomes" id="UP001595839"/>
    </source>
</evidence>
<sequence>MTASDTPSPLSSHAAAHLDRLESEAAQHQRLADGVFAVEVPGARGGVMTVAEAQRCSEEIAKQIEREEGNGSRRHRLVARWVKVLVWIFTAVIDFPIMLWFTVSVFNVDLANPSGFTFALALVVALLPTYGSTFALYEIGHNLRDHKTHDRDLRWTEIPTAARVGLIGIGLLLIFIFVSLSIRIFVEGTYSGDYRLTPLLAVLVSLVMLITNALVFWTAFCDGSLEQDDLRYYTKLVLKHLRGKREHELKAFHLRSQIERVQKQAVRDHAYRLPLKSEGPVTVEFTANSAGLLPSAKKAIDETAGAIANAVKDSSLQNSIALVGYTADPPDVTITRCQTLAELRAKAVEEQLNEALHARGVHPSMHTYGGGIAPGGSSIIGGVFDESRAARMRRVEIKY</sequence>
<evidence type="ECO:0000256" key="1">
    <source>
        <dbReference type="SAM" id="Phobius"/>
    </source>
</evidence>
<feature type="transmembrane region" description="Helical" evidence="1">
    <location>
        <begin position="84"/>
        <end position="103"/>
    </location>
</feature>
<gene>
    <name evidence="2" type="ORF">ACFPIH_27600</name>
</gene>
<dbReference type="InterPro" id="IPR036737">
    <property type="entry name" value="OmpA-like_sf"/>
</dbReference>
<keyword evidence="1" id="KW-0812">Transmembrane</keyword>
<feature type="transmembrane region" description="Helical" evidence="1">
    <location>
        <begin position="115"/>
        <end position="139"/>
    </location>
</feature>
<comment type="caution">
    <text evidence="2">The sequence shown here is derived from an EMBL/GenBank/DDBJ whole genome shotgun (WGS) entry which is preliminary data.</text>
</comment>
<organism evidence="2 3">
    <name type="scientific">Streptomyces vulcanius</name>
    <dbReference type="NCBI Taxonomy" id="1441876"/>
    <lineage>
        <taxon>Bacteria</taxon>
        <taxon>Bacillati</taxon>
        <taxon>Actinomycetota</taxon>
        <taxon>Actinomycetes</taxon>
        <taxon>Kitasatosporales</taxon>
        <taxon>Streptomycetaceae</taxon>
        <taxon>Streptomyces</taxon>
    </lineage>
</organism>
<keyword evidence="3" id="KW-1185">Reference proteome</keyword>
<protein>
    <recommendedName>
        <fullName evidence="4">OmpA-like domain-containing protein</fullName>
    </recommendedName>
</protein>
<accession>A0ABV9ATJ1</accession>
<evidence type="ECO:0000313" key="2">
    <source>
        <dbReference type="EMBL" id="MFC4503234.1"/>
    </source>
</evidence>
<dbReference type="EMBL" id="JBHSFK010000019">
    <property type="protein sequence ID" value="MFC4503234.1"/>
    <property type="molecule type" value="Genomic_DNA"/>
</dbReference>
<name>A0ABV9ATJ1_9ACTN</name>
<proteinExistence type="predicted"/>
<reference evidence="3" key="1">
    <citation type="journal article" date="2019" name="Int. J. Syst. Evol. Microbiol.">
        <title>The Global Catalogue of Microorganisms (GCM) 10K type strain sequencing project: providing services to taxonomists for standard genome sequencing and annotation.</title>
        <authorList>
            <consortium name="The Broad Institute Genomics Platform"/>
            <consortium name="The Broad Institute Genome Sequencing Center for Infectious Disease"/>
            <person name="Wu L."/>
            <person name="Ma J."/>
        </authorList>
    </citation>
    <scope>NUCLEOTIDE SEQUENCE [LARGE SCALE GENOMIC DNA]</scope>
    <source>
        <strain evidence="3">CGMCC 4.7177</strain>
    </source>
</reference>
<dbReference type="Gene3D" id="3.30.1330.60">
    <property type="entry name" value="OmpA-like domain"/>
    <property type="match status" value="1"/>
</dbReference>
<keyword evidence="1" id="KW-1133">Transmembrane helix</keyword>
<keyword evidence="1" id="KW-0472">Membrane</keyword>
<evidence type="ECO:0008006" key="4">
    <source>
        <dbReference type="Google" id="ProtNLM"/>
    </source>
</evidence>
<dbReference type="SUPFAM" id="SSF103088">
    <property type="entry name" value="OmpA-like"/>
    <property type="match status" value="1"/>
</dbReference>
<feature type="transmembrane region" description="Helical" evidence="1">
    <location>
        <begin position="160"/>
        <end position="186"/>
    </location>
</feature>
<feature type="transmembrane region" description="Helical" evidence="1">
    <location>
        <begin position="198"/>
        <end position="221"/>
    </location>
</feature>
<dbReference type="RefSeq" id="WP_381173048.1">
    <property type="nucleotide sequence ID" value="NZ_JBHSFK010000019.1"/>
</dbReference>
<dbReference type="Proteomes" id="UP001595839">
    <property type="component" value="Unassembled WGS sequence"/>
</dbReference>